<comment type="caution">
    <text evidence="1">The sequence shown here is derived from an EMBL/GenBank/DDBJ whole genome shotgun (WGS) entry which is preliminary data.</text>
</comment>
<organism evidence="1 2">
    <name type="scientific">Sporolactobacillus kofuensis</name>
    <dbReference type="NCBI Taxonomy" id="269672"/>
    <lineage>
        <taxon>Bacteria</taxon>
        <taxon>Bacillati</taxon>
        <taxon>Bacillota</taxon>
        <taxon>Bacilli</taxon>
        <taxon>Bacillales</taxon>
        <taxon>Sporolactobacillaceae</taxon>
        <taxon>Sporolactobacillus</taxon>
    </lineage>
</organism>
<evidence type="ECO:0000313" key="2">
    <source>
        <dbReference type="Proteomes" id="UP001596267"/>
    </source>
</evidence>
<proteinExistence type="predicted"/>
<sequence length="186" mass="21155">MMPSRQINMAEAELRNHLRMLWEQHVFWTRLVISGIVFDLPDLKSTTNRLLRNPKDFEQALAPLYGPAIASRFASLFTEHLVVAAQLVQAAKAGNNTAAAEAEKKWYANADQIAAFLGSINPYWSAKDWQTMLYNHLEMTKTEAVNFLTKKYEDSVTVLDQIEQQVLQMADVMAYGIARQFPAQFS</sequence>
<dbReference type="RefSeq" id="WP_253077081.1">
    <property type="nucleotide sequence ID" value="NZ_JAMXWN010000015.1"/>
</dbReference>
<keyword evidence="1" id="KW-0808">Transferase</keyword>
<keyword evidence="1" id="KW-0418">Kinase</keyword>
<reference evidence="2" key="1">
    <citation type="journal article" date="2019" name="Int. J. Syst. Evol. Microbiol.">
        <title>The Global Catalogue of Microorganisms (GCM) 10K type strain sequencing project: providing services to taxonomists for standard genome sequencing and annotation.</title>
        <authorList>
            <consortium name="The Broad Institute Genomics Platform"/>
            <consortium name="The Broad Institute Genome Sequencing Center for Infectious Disease"/>
            <person name="Wu L."/>
            <person name="Ma J."/>
        </authorList>
    </citation>
    <scope>NUCLEOTIDE SEQUENCE [LARGE SCALE GENOMIC DNA]</scope>
    <source>
        <strain evidence="2">CCUG 42001</strain>
    </source>
</reference>
<keyword evidence="2" id="KW-1185">Reference proteome</keyword>
<dbReference type="GO" id="GO:0016301">
    <property type="term" value="F:kinase activity"/>
    <property type="evidence" value="ECO:0007669"/>
    <property type="project" value="UniProtKB-KW"/>
</dbReference>
<name>A0ABW1WIB8_9BACL</name>
<evidence type="ECO:0000313" key="1">
    <source>
        <dbReference type="EMBL" id="MFC6387387.1"/>
    </source>
</evidence>
<dbReference type="EMBL" id="JBHSTQ010000013">
    <property type="protein sequence ID" value="MFC6387387.1"/>
    <property type="molecule type" value="Genomic_DNA"/>
</dbReference>
<dbReference type="Proteomes" id="UP001596267">
    <property type="component" value="Unassembled WGS sequence"/>
</dbReference>
<protein>
    <submittedName>
        <fullName evidence="1">Acetylglutamate kinase</fullName>
    </submittedName>
</protein>
<accession>A0ABW1WIB8</accession>
<gene>
    <name evidence="1" type="ORF">ACFP7A_12340</name>
</gene>